<reference evidence="1 3" key="2">
    <citation type="journal article" date="2018" name="Plant J.">
        <title>The Physcomitrella patens chromosome-scale assembly reveals moss genome structure and evolution.</title>
        <authorList>
            <person name="Lang D."/>
            <person name="Ullrich K.K."/>
            <person name="Murat F."/>
            <person name="Fuchs J."/>
            <person name="Jenkins J."/>
            <person name="Haas F.B."/>
            <person name="Piednoel M."/>
            <person name="Gundlach H."/>
            <person name="Van Bel M."/>
            <person name="Meyberg R."/>
            <person name="Vives C."/>
            <person name="Morata J."/>
            <person name="Symeonidi A."/>
            <person name="Hiss M."/>
            <person name="Muchero W."/>
            <person name="Kamisugi Y."/>
            <person name="Saleh O."/>
            <person name="Blanc G."/>
            <person name="Decker E.L."/>
            <person name="van Gessel N."/>
            <person name="Grimwood J."/>
            <person name="Hayes R.D."/>
            <person name="Graham S.W."/>
            <person name="Gunter L.E."/>
            <person name="McDaniel S.F."/>
            <person name="Hoernstein S.N.W."/>
            <person name="Larsson A."/>
            <person name="Li F.W."/>
            <person name="Perroud P.F."/>
            <person name="Phillips J."/>
            <person name="Ranjan P."/>
            <person name="Rokshar D.S."/>
            <person name="Rothfels C.J."/>
            <person name="Schneider L."/>
            <person name="Shu S."/>
            <person name="Stevenson D.W."/>
            <person name="Thummler F."/>
            <person name="Tillich M."/>
            <person name="Villarreal Aguilar J.C."/>
            <person name="Widiez T."/>
            <person name="Wong G.K."/>
            <person name="Wymore A."/>
            <person name="Zhang Y."/>
            <person name="Zimmer A.D."/>
            <person name="Quatrano R.S."/>
            <person name="Mayer K.F.X."/>
            <person name="Goodstein D."/>
            <person name="Casacuberta J.M."/>
            <person name="Vandepoele K."/>
            <person name="Reski R."/>
            <person name="Cuming A.C."/>
            <person name="Tuskan G.A."/>
            <person name="Maumus F."/>
            <person name="Salse J."/>
            <person name="Schmutz J."/>
            <person name="Rensing S.A."/>
        </authorList>
    </citation>
    <scope>NUCLEOTIDE SEQUENCE [LARGE SCALE GENOMIC DNA]</scope>
    <source>
        <strain evidence="2 3">cv. Gransden 2004</strain>
    </source>
</reference>
<keyword evidence="3" id="KW-1185">Reference proteome</keyword>
<evidence type="ECO:0000313" key="2">
    <source>
        <dbReference type="EnsemblPlants" id="Pp3c1_250V3.1"/>
    </source>
</evidence>
<dbReference type="AlphaFoldDB" id="A0A2K1L6F0"/>
<dbReference type="EMBL" id="ABEU02000001">
    <property type="protein sequence ID" value="PNR61592.1"/>
    <property type="molecule type" value="Genomic_DNA"/>
</dbReference>
<name>A0A2K1L6F0_PHYPA</name>
<reference evidence="2" key="3">
    <citation type="submission" date="2020-12" db="UniProtKB">
        <authorList>
            <consortium name="EnsemblPlants"/>
        </authorList>
    </citation>
    <scope>IDENTIFICATION</scope>
</reference>
<proteinExistence type="predicted"/>
<dbReference type="EnsemblPlants" id="Pp3c1_250V3.1">
    <property type="protein sequence ID" value="Pp3c1_250V3.1"/>
    <property type="gene ID" value="Pp3c1_250"/>
</dbReference>
<dbReference type="Gramene" id="Pp3c1_250V3.1">
    <property type="protein sequence ID" value="Pp3c1_250V3.1"/>
    <property type="gene ID" value="Pp3c1_250"/>
</dbReference>
<reference evidence="1 3" key="1">
    <citation type="journal article" date="2008" name="Science">
        <title>The Physcomitrella genome reveals evolutionary insights into the conquest of land by plants.</title>
        <authorList>
            <person name="Rensing S."/>
            <person name="Lang D."/>
            <person name="Zimmer A."/>
            <person name="Terry A."/>
            <person name="Salamov A."/>
            <person name="Shapiro H."/>
            <person name="Nishiyama T."/>
            <person name="Perroud P.-F."/>
            <person name="Lindquist E."/>
            <person name="Kamisugi Y."/>
            <person name="Tanahashi T."/>
            <person name="Sakakibara K."/>
            <person name="Fujita T."/>
            <person name="Oishi K."/>
            <person name="Shin-I T."/>
            <person name="Kuroki Y."/>
            <person name="Toyoda A."/>
            <person name="Suzuki Y."/>
            <person name="Hashimoto A."/>
            <person name="Yamaguchi K."/>
            <person name="Sugano A."/>
            <person name="Kohara Y."/>
            <person name="Fujiyama A."/>
            <person name="Anterola A."/>
            <person name="Aoki S."/>
            <person name="Ashton N."/>
            <person name="Barbazuk W.B."/>
            <person name="Barker E."/>
            <person name="Bennetzen J."/>
            <person name="Bezanilla M."/>
            <person name="Blankenship R."/>
            <person name="Cho S.H."/>
            <person name="Dutcher S."/>
            <person name="Estelle M."/>
            <person name="Fawcett J.A."/>
            <person name="Gundlach H."/>
            <person name="Hanada K."/>
            <person name="Heyl A."/>
            <person name="Hicks K.A."/>
            <person name="Hugh J."/>
            <person name="Lohr M."/>
            <person name="Mayer K."/>
            <person name="Melkozernov A."/>
            <person name="Murata T."/>
            <person name="Nelson D."/>
            <person name="Pils B."/>
            <person name="Prigge M."/>
            <person name="Reiss B."/>
            <person name="Renner T."/>
            <person name="Rombauts S."/>
            <person name="Rushton P."/>
            <person name="Sanderfoot A."/>
            <person name="Schween G."/>
            <person name="Shiu S.-H."/>
            <person name="Stueber K."/>
            <person name="Theodoulou F.L."/>
            <person name="Tu H."/>
            <person name="Van de Peer Y."/>
            <person name="Verrier P.J."/>
            <person name="Waters E."/>
            <person name="Wood A."/>
            <person name="Yang L."/>
            <person name="Cove D."/>
            <person name="Cuming A."/>
            <person name="Hasebe M."/>
            <person name="Lucas S."/>
            <person name="Mishler D.B."/>
            <person name="Reski R."/>
            <person name="Grigoriev I."/>
            <person name="Quatrano R.S."/>
            <person name="Boore J.L."/>
        </authorList>
    </citation>
    <scope>NUCLEOTIDE SEQUENCE [LARGE SCALE GENOMIC DNA]</scope>
    <source>
        <strain evidence="2 3">cv. Gransden 2004</strain>
    </source>
</reference>
<evidence type="ECO:0000313" key="1">
    <source>
        <dbReference type="EMBL" id="PNR61592.1"/>
    </source>
</evidence>
<sequence length="172" mass="19079">MNRTTFSPLWGVKRDASSDLVLIAPCGWKVFVHVTVSLDEISPAIYIDVKKLPALENLAVQYCVEITSCITRFRSIRDPSVECHVPSSHNVAATLKIAKRSKPRQTHQNSAGYCSQRKLTSEFVGVMEYPGVLSSWVSPTGDTQWPLWLCWVGTPGQVNTCKAKLSKAEKLS</sequence>
<evidence type="ECO:0000313" key="3">
    <source>
        <dbReference type="Proteomes" id="UP000006727"/>
    </source>
</evidence>
<protein>
    <submittedName>
        <fullName evidence="1 2">Uncharacterized protein</fullName>
    </submittedName>
</protein>
<gene>
    <name evidence="1" type="ORF">PHYPA_000015</name>
</gene>
<dbReference type="Proteomes" id="UP000006727">
    <property type="component" value="Chromosome 1"/>
</dbReference>
<dbReference type="InParanoid" id="A0A2K1L6F0"/>
<accession>A0A2K1L6F0</accession>
<organism evidence="1">
    <name type="scientific">Physcomitrium patens</name>
    <name type="common">Spreading-leaved earth moss</name>
    <name type="synonym">Physcomitrella patens</name>
    <dbReference type="NCBI Taxonomy" id="3218"/>
    <lineage>
        <taxon>Eukaryota</taxon>
        <taxon>Viridiplantae</taxon>
        <taxon>Streptophyta</taxon>
        <taxon>Embryophyta</taxon>
        <taxon>Bryophyta</taxon>
        <taxon>Bryophytina</taxon>
        <taxon>Bryopsida</taxon>
        <taxon>Funariidae</taxon>
        <taxon>Funariales</taxon>
        <taxon>Funariaceae</taxon>
        <taxon>Physcomitrium</taxon>
    </lineage>
</organism>